<comment type="subcellular location">
    <subcellularLocation>
        <location evidence="2">Cell inner membrane</location>
    </subcellularLocation>
</comment>
<name>A0A7Y7XBR9_9PSED</name>
<organism evidence="7 8">
    <name type="scientific">Pseudomonas gingeri</name>
    <dbReference type="NCBI Taxonomy" id="117681"/>
    <lineage>
        <taxon>Bacteria</taxon>
        <taxon>Pseudomonadati</taxon>
        <taxon>Pseudomonadota</taxon>
        <taxon>Gammaproteobacteria</taxon>
        <taxon>Pseudomonadales</taxon>
        <taxon>Pseudomonadaceae</taxon>
        <taxon>Pseudomonas</taxon>
    </lineage>
</organism>
<evidence type="ECO:0000256" key="5">
    <source>
        <dbReference type="SAM" id="Phobius"/>
    </source>
</evidence>
<dbReference type="Pfam" id="PF22588">
    <property type="entry name" value="dCache_1_like"/>
    <property type="match status" value="1"/>
</dbReference>
<dbReference type="CDD" id="cd12915">
    <property type="entry name" value="PDC2_DGC_like"/>
    <property type="match status" value="1"/>
</dbReference>
<dbReference type="PROSITE" id="PS50887">
    <property type="entry name" value="GGDEF"/>
    <property type="match status" value="1"/>
</dbReference>
<keyword evidence="5" id="KW-0812">Transmembrane</keyword>
<dbReference type="Proteomes" id="UP000539985">
    <property type="component" value="Unassembled WGS sequence"/>
</dbReference>
<dbReference type="Gene3D" id="3.30.70.270">
    <property type="match status" value="1"/>
</dbReference>
<evidence type="ECO:0000256" key="2">
    <source>
        <dbReference type="ARBA" id="ARBA00004533"/>
    </source>
</evidence>
<comment type="cofactor">
    <cofactor evidence="1">
        <name>Mg(2+)</name>
        <dbReference type="ChEBI" id="CHEBI:18420"/>
    </cofactor>
</comment>
<dbReference type="InterPro" id="IPR029787">
    <property type="entry name" value="Nucleotide_cyclase"/>
</dbReference>
<dbReference type="FunFam" id="3.30.70.270:FF:000001">
    <property type="entry name" value="Diguanylate cyclase domain protein"/>
    <property type="match status" value="1"/>
</dbReference>
<accession>A0A7Y7XBR9</accession>
<dbReference type="CDD" id="cd01949">
    <property type="entry name" value="GGDEF"/>
    <property type="match status" value="1"/>
</dbReference>
<feature type="domain" description="GGDEF" evidence="6">
    <location>
        <begin position="380"/>
        <end position="516"/>
    </location>
</feature>
<evidence type="ECO:0000259" key="6">
    <source>
        <dbReference type="PROSITE" id="PS50887"/>
    </source>
</evidence>
<gene>
    <name evidence="7" type="ORF">HX882_12500</name>
</gene>
<dbReference type="EMBL" id="JACAQB010000006">
    <property type="protein sequence ID" value="NWB96715.1"/>
    <property type="molecule type" value="Genomic_DNA"/>
</dbReference>
<dbReference type="InterPro" id="IPR043128">
    <property type="entry name" value="Rev_trsase/Diguanyl_cyclase"/>
</dbReference>
<dbReference type="SUPFAM" id="SSF55073">
    <property type="entry name" value="Nucleotide cyclase"/>
    <property type="match status" value="1"/>
</dbReference>
<reference evidence="7 8" key="1">
    <citation type="submission" date="2020-04" db="EMBL/GenBank/DDBJ databases">
        <title>Molecular characterization of pseudomonads from Agaricus bisporus reveal novel blotch 2 pathogens in Western Europe.</title>
        <authorList>
            <person name="Taparia T."/>
            <person name="Krijger M."/>
            <person name="Haynes E."/>
            <person name="Elpinstone J.G."/>
            <person name="Noble R."/>
            <person name="Van Der Wolf J."/>
        </authorList>
    </citation>
    <scope>NUCLEOTIDE SEQUENCE [LARGE SCALE GENOMIC DNA]</scope>
    <source>
        <strain evidence="7 8">H7001</strain>
    </source>
</reference>
<dbReference type="Gene3D" id="3.30.450.20">
    <property type="entry name" value="PAS domain"/>
    <property type="match status" value="2"/>
</dbReference>
<evidence type="ECO:0000313" key="7">
    <source>
        <dbReference type="EMBL" id="NWB96715.1"/>
    </source>
</evidence>
<dbReference type="PANTHER" id="PTHR45138">
    <property type="entry name" value="REGULATORY COMPONENTS OF SENSORY TRANSDUCTION SYSTEM"/>
    <property type="match status" value="1"/>
</dbReference>
<evidence type="ECO:0000313" key="8">
    <source>
        <dbReference type="Proteomes" id="UP000539985"/>
    </source>
</evidence>
<dbReference type="PANTHER" id="PTHR45138:SF9">
    <property type="entry name" value="DIGUANYLATE CYCLASE DGCM-RELATED"/>
    <property type="match status" value="1"/>
</dbReference>
<dbReference type="InterPro" id="IPR050469">
    <property type="entry name" value="Diguanylate_Cyclase"/>
</dbReference>
<dbReference type="CDD" id="cd12914">
    <property type="entry name" value="PDC1_DGC_like"/>
    <property type="match status" value="1"/>
</dbReference>
<dbReference type="GO" id="GO:0043709">
    <property type="term" value="P:cell adhesion involved in single-species biofilm formation"/>
    <property type="evidence" value="ECO:0007669"/>
    <property type="project" value="TreeGrafter"/>
</dbReference>
<dbReference type="GO" id="GO:0005886">
    <property type="term" value="C:plasma membrane"/>
    <property type="evidence" value="ECO:0007669"/>
    <property type="project" value="UniProtKB-SubCell"/>
</dbReference>
<dbReference type="GO" id="GO:1902201">
    <property type="term" value="P:negative regulation of bacterial-type flagellum-dependent cell motility"/>
    <property type="evidence" value="ECO:0007669"/>
    <property type="project" value="TreeGrafter"/>
</dbReference>
<dbReference type="AlphaFoldDB" id="A0A7Y7XBR9"/>
<dbReference type="EC" id="2.7.7.65" evidence="3"/>
<comment type="caution">
    <text evidence="7">The sequence shown here is derived from an EMBL/GenBank/DDBJ whole genome shotgun (WGS) entry which is preliminary data.</text>
</comment>
<sequence length="523" mass="57833">MITKATSLLKTEWADAKFKLGHVVLFVAAVCISLTAISIWGVFNSLEYHLHDKEIEMSNLSKALSSNIAATLTQADTVILGIQGQVEVEGTGAETLERLGGILQNQQKSLPQVHGFFIYDEQGRWLFNSNGAVPLGANNSDRDYFIYHRDHTSSAPYIGPSIRSRSTNEWVMTISRRLNHPDGSFAGVTIATIYLKYFLSLYDGIDMGANGLINLASSKGHIIVRKPFHDADIGTDISNGEVFALLRPEVSSGTATIRSFIDNVERVISFQRVSGYPLVVIAAFDRNEILADWRSESFASFVISSVLLLILSFLGYRLIKLMGQQIQVQKELQRSEKSYIEANKALGQLALEDSLTGLPNRRKFDLFISSEVSKARRRPDDVALIMIDVDLFKKYNDHYGHVQGDECLKVVSAIIKKNITREGDLAARYGGEEFAIVLSNTDYVGAFIIAERIRIELENSSIQHDDSPAKVVTISVGISALSGSKADTPENLIDIADKALYVAKTSGRNRTVISNHLGYDDFN</sequence>
<dbReference type="RefSeq" id="WP_177092092.1">
    <property type="nucleotide sequence ID" value="NZ_JACAOS010000003.1"/>
</dbReference>
<dbReference type="Pfam" id="PF00990">
    <property type="entry name" value="GGDEF"/>
    <property type="match status" value="1"/>
</dbReference>
<feature type="transmembrane region" description="Helical" evidence="5">
    <location>
        <begin position="20"/>
        <end position="43"/>
    </location>
</feature>
<protein>
    <recommendedName>
        <fullName evidence="3">diguanylate cyclase</fullName>
        <ecNumber evidence="3">2.7.7.65</ecNumber>
    </recommendedName>
</protein>
<comment type="catalytic activity">
    <reaction evidence="4">
        <text>2 GTP = 3',3'-c-di-GMP + 2 diphosphate</text>
        <dbReference type="Rhea" id="RHEA:24898"/>
        <dbReference type="ChEBI" id="CHEBI:33019"/>
        <dbReference type="ChEBI" id="CHEBI:37565"/>
        <dbReference type="ChEBI" id="CHEBI:58805"/>
        <dbReference type="EC" id="2.7.7.65"/>
    </reaction>
</comment>
<dbReference type="InterPro" id="IPR000160">
    <property type="entry name" value="GGDEF_dom"/>
</dbReference>
<keyword evidence="5" id="KW-0472">Membrane</keyword>
<feature type="transmembrane region" description="Helical" evidence="5">
    <location>
        <begin position="298"/>
        <end position="319"/>
    </location>
</feature>
<evidence type="ECO:0000256" key="3">
    <source>
        <dbReference type="ARBA" id="ARBA00012528"/>
    </source>
</evidence>
<proteinExistence type="predicted"/>
<keyword evidence="5" id="KW-1133">Transmembrane helix</keyword>
<dbReference type="NCBIfam" id="TIGR00254">
    <property type="entry name" value="GGDEF"/>
    <property type="match status" value="1"/>
</dbReference>
<evidence type="ECO:0000256" key="4">
    <source>
        <dbReference type="ARBA" id="ARBA00034247"/>
    </source>
</evidence>
<evidence type="ECO:0000256" key="1">
    <source>
        <dbReference type="ARBA" id="ARBA00001946"/>
    </source>
</evidence>
<dbReference type="GO" id="GO:0052621">
    <property type="term" value="F:diguanylate cyclase activity"/>
    <property type="evidence" value="ECO:0007669"/>
    <property type="project" value="UniProtKB-EC"/>
</dbReference>
<dbReference type="InterPro" id="IPR054327">
    <property type="entry name" value="His-kinase-like_sensor"/>
</dbReference>
<dbReference type="SMART" id="SM00267">
    <property type="entry name" value="GGDEF"/>
    <property type="match status" value="1"/>
</dbReference>